<evidence type="ECO:0000313" key="11">
    <source>
        <dbReference type="Proteomes" id="UP000000933"/>
    </source>
</evidence>
<organism evidence="10 11">
    <name type="scientific">Salinibacter ruber (strain M8)</name>
    <dbReference type="NCBI Taxonomy" id="761659"/>
    <lineage>
        <taxon>Bacteria</taxon>
        <taxon>Pseudomonadati</taxon>
        <taxon>Rhodothermota</taxon>
        <taxon>Rhodothermia</taxon>
        <taxon>Rhodothermales</taxon>
        <taxon>Salinibacteraceae</taxon>
        <taxon>Salinibacter</taxon>
    </lineage>
</organism>
<evidence type="ECO:0000313" key="10">
    <source>
        <dbReference type="EMBL" id="CBH25334.1"/>
    </source>
</evidence>
<reference evidence="11" key="2">
    <citation type="submission" date="2010-04" db="EMBL/GenBank/DDBJ databases">
        <title>Genome sequence of Salinibacter ruber M8.</title>
        <authorList>
            <consortium name="Genoscope"/>
        </authorList>
    </citation>
    <scope>NUCLEOTIDE SEQUENCE [LARGE SCALE GENOMIC DNA]</scope>
    <source>
        <strain evidence="11">M8</strain>
    </source>
</reference>
<dbReference type="GO" id="GO:1903607">
    <property type="term" value="P:cytochrome c biosynthetic process"/>
    <property type="evidence" value="ECO:0007669"/>
    <property type="project" value="TreeGrafter"/>
</dbReference>
<dbReference type="InterPro" id="IPR003544">
    <property type="entry name" value="Cyt_c_biogenesis_CcmB"/>
</dbReference>
<keyword evidence="5" id="KW-0201">Cytochrome c-type biogenesis</keyword>
<feature type="transmembrane region" description="Helical" evidence="9">
    <location>
        <begin position="107"/>
        <end position="127"/>
    </location>
</feature>
<accession>D5HBC9</accession>
<reference evidence="10 11" key="1">
    <citation type="journal article" date="2010" name="ISME J.">
        <title>Fine-scale evolution: genomic, phenotypic and ecological differentiation in two coexisting Salinibacter ruber strains.</title>
        <authorList>
            <person name="Pena A."/>
            <person name="Teeling H."/>
            <person name="Huerta-Cepas J."/>
            <person name="Santos F."/>
            <person name="Yarza P."/>
            <person name="Brito-Echeverria J."/>
            <person name="Lucio M."/>
            <person name="Schmitt-Kopplin P."/>
            <person name="Meseguer I."/>
            <person name="Schenowitz C."/>
            <person name="Dossat C."/>
            <person name="Barbe V."/>
            <person name="Dopazo J."/>
            <person name="Rossello-Mora R."/>
            <person name="Schuler M."/>
            <person name="Glockner F.O."/>
            <person name="Amann R."/>
            <person name="Gabaldon T."/>
            <person name="Anton J."/>
        </authorList>
    </citation>
    <scope>NUCLEOTIDE SEQUENCE [LARGE SCALE GENOMIC DNA]</scope>
    <source>
        <strain evidence="10 11">M8</strain>
    </source>
</reference>
<evidence type="ECO:0000256" key="3">
    <source>
        <dbReference type="ARBA" id="ARBA00022448"/>
    </source>
</evidence>
<evidence type="ECO:0000256" key="4">
    <source>
        <dbReference type="ARBA" id="ARBA00022692"/>
    </source>
</evidence>
<protein>
    <submittedName>
        <fullName evidence="10">Heme exporter protein B</fullName>
    </submittedName>
</protein>
<keyword evidence="4 9" id="KW-0812">Transmembrane</keyword>
<dbReference type="PRINTS" id="PR01414">
    <property type="entry name" value="CCMBBIOGNSIS"/>
</dbReference>
<dbReference type="PANTHER" id="PTHR30070:SF1">
    <property type="entry name" value="CYTOCHROME C BIOGENESIS B-RELATED"/>
    <property type="match status" value="1"/>
</dbReference>
<proteinExistence type="inferred from homology"/>
<dbReference type="KEGG" id="srm:SRM_02413"/>
<feature type="transmembrane region" description="Helical" evidence="9">
    <location>
        <begin position="213"/>
        <end position="238"/>
    </location>
</feature>
<feature type="transmembrane region" description="Helical" evidence="9">
    <location>
        <begin position="245"/>
        <end position="265"/>
    </location>
</feature>
<feature type="compositionally biased region" description="Basic and acidic residues" evidence="8">
    <location>
        <begin position="41"/>
        <end position="53"/>
    </location>
</feature>
<dbReference type="Pfam" id="PF03379">
    <property type="entry name" value="CcmB"/>
    <property type="match status" value="1"/>
</dbReference>
<evidence type="ECO:0000256" key="8">
    <source>
        <dbReference type="SAM" id="MobiDB-lite"/>
    </source>
</evidence>
<dbReference type="AlphaFoldDB" id="D5HBC9"/>
<keyword evidence="7 9" id="KW-0472">Membrane</keyword>
<evidence type="ECO:0000256" key="9">
    <source>
        <dbReference type="SAM" id="Phobius"/>
    </source>
</evidence>
<feature type="transmembrane region" description="Helical" evidence="9">
    <location>
        <begin position="179"/>
        <end position="207"/>
    </location>
</feature>
<name>D5HBC9_SALRM</name>
<feature type="region of interest" description="Disordered" evidence="8">
    <location>
        <begin position="1"/>
        <end position="53"/>
    </location>
</feature>
<sequence>MAEALDGHAQRVADGGAEKRPGNGIGRGRRGAHEAGGAIREQGRTGDGGERRGSRFSVPASLFWSLPSKRRDTVAFHFSSSLRPMDWLAGAWSVFRKDLRTELRSRYAANTLLLFALAALLLVAFAVGPQPLSARVRAALLWIVLLFAASIGLGRSFVAEHEGGTALLLRLHTRASMVFAGKLLFNFGLVALLTLVATGVFLLLLGVSVGTPSLFAGTLAIGALGLTGATTLLSALVARASRGGPLLPVLLLPVLVPVLVSGVGATRKALLGQRWVAAQDELLTLVGFAGATLSAAVVLFDYVWAE</sequence>
<comment type="subcellular location">
    <subcellularLocation>
        <location evidence="1">Membrane</location>
        <topology evidence="1">Multi-pass membrane protein</topology>
    </subcellularLocation>
</comment>
<feature type="transmembrane region" description="Helical" evidence="9">
    <location>
        <begin position="139"/>
        <end position="158"/>
    </location>
</feature>
<gene>
    <name evidence="10" type="primary">ccmB</name>
    <name evidence="10" type="ordered locus">SRM_02413</name>
</gene>
<feature type="transmembrane region" description="Helical" evidence="9">
    <location>
        <begin position="285"/>
        <end position="304"/>
    </location>
</feature>
<evidence type="ECO:0000256" key="1">
    <source>
        <dbReference type="ARBA" id="ARBA00004141"/>
    </source>
</evidence>
<evidence type="ECO:0000256" key="5">
    <source>
        <dbReference type="ARBA" id="ARBA00022748"/>
    </source>
</evidence>
<evidence type="ECO:0000256" key="6">
    <source>
        <dbReference type="ARBA" id="ARBA00022989"/>
    </source>
</evidence>
<comment type="similarity">
    <text evidence="2">Belongs to the CcmB/CycW/HelB family.</text>
</comment>
<dbReference type="GO" id="GO:0017004">
    <property type="term" value="P:cytochrome complex assembly"/>
    <property type="evidence" value="ECO:0007669"/>
    <property type="project" value="UniProtKB-KW"/>
</dbReference>
<dbReference type="GO" id="GO:0005886">
    <property type="term" value="C:plasma membrane"/>
    <property type="evidence" value="ECO:0007669"/>
    <property type="project" value="TreeGrafter"/>
</dbReference>
<dbReference type="HOGENOM" id="CLU_079069_0_1_10"/>
<dbReference type="EMBL" id="FP565814">
    <property type="protein sequence ID" value="CBH25334.1"/>
    <property type="molecule type" value="Genomic_DNA"/>
</dbReference>
<dbReference type="Proteomes" id="UP000000933">
    <property type="component" value="Chromosome"/>
</dbReference>
<feature type="compositionally biased region" description="Basic and acidic residues" evidence="8">
    <location>
        <begin position="1"/>
        <end position="21"/>
    </location>
</feature>
<evidence type="ECO:0000256" key="7">
    <source>
        <dbReference type="ARBA" id="ARBA00023136"/>
    </source>
</evidence>
<evidence type="ECO:0000256" key="2">
    <source>
        <dbReference type="ARBA" id="ARBA00010544"/>
    </source>
</evidence>
<dbReference type="PANTHER" id="PTHR30070">
    <property type="entry name" value="HEME EXPORTER PROTEIN B"/>
    <property type="match status" value="1"/>
</dbReference>
<keyword evidence="6 9" id="KW-1133">Transmembrane helix</keyword>
<keyword evidence="3" id="KW-0813">Transport</keyword>
<dbReference type="GO" id="GO:0015232">
    <property type="term" value="F:heme transmembrane transporter activity"/>
    <property type="evidence" value="ECO:0007669"/>
    <property type="project" value="InterPro"/>
</dbReference>